<dbReference type="OrthoDB" id="9841091at2"/>
<dbReference type="KEGG" id="rpb:RPB_2077"/>
<accession>Q2IYC7</accession>
<dbReference type="AlphaFoldDB" id="Q2IYC7"/>
<proteinExistence type="predicted"/>
<evidence type="ECO:0000313" key="2">
    <source>
        <dbReference type="Proteomes" id="UP000008809"/>
    </source>
</evidence>
<protein>
    <submittedName>
        <fullName evidence="1">Uncharacterized protein</fullName>
    </submittedName>
</protein>
<dbReference type="RefSeq" id="WP_011440971.1">
    <property type="nucleotide sequence ID" value="NC_007778.1"/>
</dbReference>
<evidence type="ECO:0000313" key="1">
    <source>
        <dbReference type="EMBL" id="ABD06783.1"/>
    </source>
</evidence>
<reference evidence="1 2" key="1">
    <citation type="submission" date="2006-01" db="EMBL/GenBank/DDBJ databases">
        <title>Complete sequence of Rhodopseudomonas palustris HaA2.</title>
        <authorList>
            <consortium name="US DOE Joint Genome Institute"/>
            <person name="Copeland A."/>
            <person name="Lucas S."/>
            <person name="Lapidus A."/>
            <person name="Barry K."/>
            <person name="Detter J.C."/>
            <person name="Glavina T."/>
            <person name="Hammon N."/>
            <person name="Israni S."/>
            <person name="Pitluck S."/>
            <person name="Chain P."/>
            <person name="Malfatti S."/>
            <person name="Shin M."/>
            <person name="Vergez L."/>
            <person name="Schmutz J."/>
            <person name="Larimer F."/>
            <person name="Land M."/>
            <person name="Hauser L."/>
            <person name="Pelletier D.A."/>
            <person name="Kyrpides N."/>
            <person name="Anderson I."/>
            <person name="Oda Y."/>
            <person name="Harwood C.S."/>
            <person name="Richardson P."/>
        </authorList>
    </citation>
    <scope>NUCLEOTIDE SEQUENCE [LARGE SCALE GENOMIC DNA]</scope>
    <source>
        <strain evidence="1 2">HaA2</strain>
    </source>
</reference>
<dbReference type="EMBL" id="CP000250">
    <property type="protein sequence ID" value="ABD06783.1"/>
    <property type="molecule type" value="Genomic_DNA"/>
</dbReference>
<dbReference type="STRING" id="316058.RPB_2077"/>
<name>Q2IYC7_RHOP2</name>
<keyword evidence="2" id="KW-1185">Reference proteome</keyword>
<gene>
    <name evidence="1" type="ordered locus">RPB_2077</name>
</gene>
<dbReference type="HOGENOM" id="CLU_438627_0_0_5"/>
<dbReference type="Proteomes" id="UP000008809">
    <property type="component" value="Chromosome"/>
</dbReference>
<organism evidence="1 2">
    <name type="scientific">Rhodopseudomonas palustris (strain HaA2)</name>
    <dbReference type="NCBI Taxonomy" id="316058"/>
    <lineage>
        <taxon>Bacteria</taxon>
        <taxon>Pseudomonadati</taxon>
        <taxon>Pseudomonadota</taxon>
        <taxon>Alphaproteobacteria</taxon>
        <taxon>Hyphomicrobiales</taxon>
        <taxon>Nitrobacteraceae</taxon>
        <taxon>Rhodopseudomonas</taxon>
    </lineage>
</organism>
<sequence length="579" mass="61989">MRNFNRDDRSMIRASCSSGDELLIEVRGAGVARPDAGDIVALGDEAVSAAALYAELTGRRYMVTTTAGADALARCKVIVALTARIDDEMIDALYGERRDAYPGLIIGATPERLRRRLLSCAAALAAGGEDRPHRVELIPGLDIETMTAADSTLLGRRSRPDEIRTALGRGDSVVLIHGHGDGIDGDLGPLILCPVDDVWRARPPDAAPVCRITARCYRNRHHLGSDAHRAAQLTVSQIAARVLIWNTCIGFPSQHGLVGRVWGAGVLLAESPSIAALLTTWRITMAPATLPAALLDRLMAGATVGEALAAVNARADAQRAAYQLCLFGDPDLRIAPLRTEAPQPRAARPRRPPRGVQLAAADPAARLIELCVRDGPVSQMLPKPARREASLRRYLRSALQGYRQSQDAATRARLRRACVAYAAARGSLRDLWIPHATMAADGKEACPHCGAPALRFAADLDHLGIAPRVLLNCGRCEIVADRPAALPVTATVTHDGVALRAEVEAGGWDAMLVASSRWPVAPRIRRWPAAADGGPAPFLSLADWRWPYPSEVAVVVAAGLDIAVLARTLRLRPGDEPPR</sequence>